<feature type="transmembrane region" description="Helical" evidence="1">
    <location>
        <begin position="348"/>
        <end position="366"/>
    </location>
</feature>
<feature type="transmembrane region" description="Helical" evidence="1">
    <location>
        <begin position="143"/>
        <end position="161"/>
    </location>
</feature>
<evidence type="ECO:0008006" key="4">
    <source>
        <dbReference type="Google" id="ProtNLM"/>
    </source>
</evidence>
<dbReference type="GO" id="GO:0016020">
    <property type="term" value="C:membrane"/>
    <property type="evidence" value="ECO:0007669"/>
    <property type="project" value="InterPro"/>
</dbReference>
<evidence type="ECO:0000256" key="1">
    <source>
        <dbReference type="SAM" id="Phobius"/>
    </source>
</evidence>
<dbReference type="OrthoDB" id="8297814at2759"/>
<sequence>MFQIQNYVAKNYPNIDNFQKEFPEKNNIHTMTVKPLSPDNLKKSSTNSSNSIHTRNWWRRQNFANFFLAWFDFTHFLLILPFKVVRNQAGENEKAGEYVIKTNVVHQLISGLLPFSTLLIQFGEFRIHMVPKSSHNPVEFLTMFDRIVTLLHNFVLMYIMWRKAPKFLTALNKLAARRSILSNEKSQMLPSRLIAVSIMGIYATFAFITPFLLSHQFSSFSRQILKFEERIKFHFFLTSQKPSELFYPTENSTGINSVLDLISQSPQKIPSLLIFFICYTFQGFMGSFTDALVLVTTLSLWHPVKEFSQILQKSISKEFRADSEEISLSETITEYRKLKELSILINDAVQTVVFTFIAQAIFFYSIRLKEWFTNCGPGTPYLSFYFVSFFLIFYFAADICKQEFPGKDVT</sequence>
<evidence type="ECO:0000313" key="3">
    <source>
        <dbReference type="Proteomes" id="UP000198287"/>
    </source>
</evidence>
<keyword evidence="1" id="KW-0812">Transmembrane</keyword>
<protein>
    <recommendedName>
        <fullName evidence="4">Gustatory receptor</fullName>
    </recommendedName>
</protein>
<comment type="caution">
    <text evidence="2">The sequence shown here is derived from an EMBL/GenBank/DDBJ whole genome shotgun (WGS) entry which is preliminary data.</text>
</comment>
<dbReference type="Pfam" id="PF06151">
    <property type="entry name" value="Trehalose_recp"/>
    <property type="match status" value="1"/>
</dbReference>
<keyword evidence="1" id="KW-1133">Transmembrane helix</keyword>
<keyword evidence="1" id="KW-0472">Membrane</keyword>
<feature type="transmembrane region" description="Helical" evidence="1">
    <location>
        <begin position="272"/>
        <end position="301"/>
    </location>
</feature>
<feature type="transmembrane region" description="Helical" evidence="1">
    <location>
        <begin position="63"/>
        <end position="84"/>
    </location>
</feature>
<dbReference type="GO" id="GO:0008527">
    <property type="term" value="F:taste receptor activity"/>
    <property type="evidence" value="ECO:0007669"/>
    <property type="project" value="InterPro"/>
</dbReference>
<dbReference type="InterPro" id="IPR009318">
    <property type="entry name" value="Gustatory_rcpt"/>
</dbReference>
<keyword evidence="3" id="KW-1185">Reference proteome</keyword>
<evidence type="ECO:0000313" key="2">
    <source>
        <dbReference type="EMBL" id="OXA62217.1"/>
    </source>
</evidence>
<reference evidence="2 3" key="1">
    <citation type="submission" date="2015-12" db="EMBL/GenBank/DDBJ databases">
        <title>The genome of Folsomia candida.</title>
        <authorList>
            <person name="Faddeeva A."/>
            <person name="Derks M.F."/>
            <person name="Anvar Y."/>
            <person name="Smit S."/>
            <person name="Van Straalen N."/>
            <person name="Roelofs D."/>
        </authorList>
    </citation>
    <scope>NUCLEOTIDE SEQUENCE [LARGE SCALE GENOMIC DNA]</scope>
    <source>
        <strain evidence="2 3">VU population</strain>
        <tissue evidence="2">Whole body</tissue>
    </source>
</reference>
<name>A0A226EYJ9_FOLCA</name>
<proteinExistence type="predicted"/>
<organism evidence="2 3">
    <name type="scientific">Folsomia candida</name>
    <name type="common">Springtail</name>
    <dbReference type="NCBI Taxonomy" id="158441"/>
    <lineage>
        <taxon>Eukaryota</taxon>
        <taxon>Metazoa</taxon>
        <taxon>Ecdysozoa</taxon>
        <taxon>Arthropoda</taxon>
        <taxon>Hexapoda</taxon>
        <taxon>Collembola</taxon>
        <taxon>Entomobryomorpha</taxon>
        <taxon>Isotomoidea</taxon>
        <taxon>Isotomidae</taxon>
        <taxon>Proisotominae</taxon>
        <taxon>Folsomia</taxon>
    </lineage>
</organism>
<accession>A0A226EYJ9</accession>
<feature type="transmembrane region" description="Helical" evidence="1">
    <location>
        <begin position="378"/>
        <end position="397"/>
    </location>
</feature>
<feature type="transmembrane region" description="Helical" evidence="1">
    <location>
        <begin position="193"/>
        <end position="213"/>
    </location>
</feature>
<dbReference type="Proteomes" id="UP000198287">
    <property type="component" value="Unassembled WGS sequence"/>
</dbReference>
<dbReference type="EMBL" id="LNIX01000001">
    <property type="protein sequence ID" value="OXA62217.1"/>
    <property type="molecule type" value="Genomic_DNA"/>
</dbReference>
<dbReference type="AlphaFoldDB" id="A0A226EYJ9"/>
<gene>
    <name evidence="2" type="ORF">Fcan01_00439</name>
</gene>